<proteinExistence type="predicted"/>
<name>A0A856MAN4_9CYAN</name>
<dbReference type="Proteomes" id="UP000503129">
    <property type="component" value="Chromosome"/>
</dbReference>
<protein>
    <submittedName>
        <fullName evidence="1">Uncharacterized protein</fullName>
    </submittedName>
</protein>
<accession>A0A856MAN4</accession>
<evidence type="ECO:0000313" key="1">
    <source>
        <dbReference type="EMBL" id="QDL08285.1"/>
    </source>
</evidence>
<organism evidence="1 2">
    <name type="scientific">Brasilonema sennae CENA114</name>
    <dbReference type="NCBI Taxonomy" id="415709"/>
    <lineage>
        <taxon>Bacteria</taxon>
        <taxon>Bacillati</taxon>
        <taxon>Cyanobacteriota</taxon>
        <taxon>Cyanophyceae</taxon>
        <taxon>Nostocales</taxon>
        <taxon>Scytonemataceae</taxon>
        <taxon>Brasilonema</taxon>
        <taxon>Bromeliae group (in: Brasilonema)</taxon>
    </lineage>
</organism>
<reference evidence="1 2" key="1">
    <citation type="submission" date="2018-06" db="EMBL/GenBank/DDBJ databases">
        <title>Comparative genomics of Brasilonema spp. strains.</title>
        <authorList>
            <person name="Alvarenga D.O."/>
            <person name="Fiore M.F."/>
            <person name="Varani A.M."/>
        </authorList>
    </citation>
    <scope>NUCLEOTIDE SEQUENCE [LARGE SCALE GENOMIC DNA]</scope>
    <source>
        <strain evidence="1 2">CENA114</strain>
    </source>
</reference>
<dbReference type="KEGG" id="bsen:DP114_10570"/>
<dbReference type="AlphaFoldDB" id="A0A856MAN4"/>
<sequence>MSINKVDLRFFEEELSCQNAELRITSALGFRPHRIEDNALILRRQTLPQYWLPYRRWGFEPKDFRSQNSIIYAWFFLLILIPEF</sequence>
<dbReference type="EMBL" id="CP030118">
    <property type="protein sequence ID" value="QDL08285.1"/>
    <property type="molecule type" value="Genomic_DNA"/>
</dbReference>
<gene>
    <name evidence="1" type="ORF">DP114_10570</name>
</gene>
<keyword evidence="2" id="KW-1185">Reference proteome</keyword>
<evidence type="ECO:0000313" key="2">
    <source>
        <dbReference type="Proteomes" id="UP000503129"/>
    </source>
</evidence>